<evidence type="ECO:0000313" key="2">
    <source>
        <dbReference type="Proteomes" id="UP000615989"/>
    </source>
</evidence>
<evidence type="ECO:0000313" key="1">
    <source>
        <dbReference type="EMBL" id="NMG25942.1"/>
    </source>
</evidence>
<gene>
    <name evidence="1" type="ORF">GO606_14690</name>
</gene>
<dbReference type="EMBL" id="WTVG01000048">
    <property type="protein sequence ID" value="NMG25942.1"/>
    <property type="molecule type" value="Genomic_DNA"/>
</dbReference>
<dbReference type="InterPro" id="IPR013397">
    <property type="entry name" value="CRISPR-assoc_prot_Csy1"/>
</dbReference>
<reference evidence="1" key="1">
    <citation type="submission" date="2019-12" db="EMBL/GenBank/DDBJ databases">
        <title>Comparative genomics gives insights into the taxonomy of the Azoarcus-Aromatoleum group and reveals separate origins of nif in the plant-associated Azoarcus and non-plant-associated Aromatoleum sub-groups.</title>
        <authorList>
            <person name="Lafos M."/>
            <person name="Maluk M."/>
            <person name="Batista M."/>
            <person name="Junghare M."/>
            <person name="Carmona M."/>
            <person name="Faoro H."/>
            <person name="Cruz L.M."/>
            <person name="Battistoni F."/>
            <person name="De Souza E."/>
            <person name="Pedrosa F."/>
            <person name="Chen W.-M."/>
            <person name="Poole P.S."/>
            <person name="Dixon R.A."/>
            <person name="James E.K."/>
        </authorList>
    </citation>
    <scope>NUCLEOTIDE SEQUENCE</scope>
    <source>
        <strain evidence="1">LuFRes1</strain>
    </source>
</reference>
<dbReference type="Proteomes" id="UP000615989">
    <property type="component" value="Unassembled WGS sequence"/>
</dbReference>
<organism evidence="1 2">
    <name type="scientific">Aromatoleum anaerobium</name>
    <dbReference type="NCBI Taxonomy" id="182180"/>
    <lineage>
        <taxon>Bacteria</taxon>
        <taxon>Pseudomonadati</taxon>
        <taxon>Pseudomonadota</taxon>
        <taxon>Betaproteobacteria</taxon>
        <taxon>Rhodocyclales</taxon>
        <taxon>Rhodocyclaceae</taxon>
        <taxon>Aromatoleum</taxon>
    </lineage>
</organism>
<keyword evidence="2" id="KW-1185">Reference proteome</keyword>
<dbReference type="RefSeq" id="WP_169119301.1">
    <property type="nucleotide sequence ID" value="NZ_WTVG02000035.1"/>
</dbReference>
<protein>
    <submittedName>
        <fullName evidence="1">Uncharacterized protein</fullName>
    </submittedName>
</protein>
<accession>A0ABX1PQL9</accession>
<sequence length="62" mass="6885">MEDTARSVAQIQAVIHTLKSIHFDTRGTDLLRARDSLGRLRMVNAELGQPLPRGDIEGREAT</sequence>
<dbReference type="Pfam" id="PF09611">
    <property type="entry name" value="Cas_Csy1"/>
    <property type="match status" value="1"/>
</dbReference>
<name>A0ABX1PQL9_9RHOO</name>
<comment type="caution">
    <text evidence="1">The sequence shown here is derived from an EMBL/GenBank/DDBJ whole genome shotgun (WGS) entry which is preliminary data.</text>
</comment>
<proteinExistence type="predicted"/>